<dbReference type="InterPro" id="IPR049708">
    <property type="entry name" value="PP0621-like"/>
</dbReference>
<sequence>MKYLLLLAVVLLVVWLWRGSRAQDRAEGGARPRRPDPGAAQQDMIQCPVCSVHLPRSDALPGPDGQLYCCAEHRARGAG</sequence>
<evidence type="ECO:0000313" key="3">
    <source>
        <dbReference type="Proteomes" id="UP000521868"/>
    </source>
</evidence>
<reference evidence="2 3" key="1">
    <citation type="journal article" date="2020" name="Nature">
        <title>Bacterial chemolithoautotrophy via manganese oxidation.</title>
        <authorList>
            <person name="Yu H."/>
            <person name="Leadbetter J.R."/>
        </authorList>
    </citation>
    <scope>NUCLEOTIDE SEQUENCE [LARGE SCALE GENOMIC DNA]</scope>
    <source>
        <strain evidence="2 3">RBP-1</strain>
    </source>
</reference>
<name>A0A7X6DIG8_9BURK</name>
<feature type="region of interest" description="Disordered" evidence="1">
    <location>
        <begin position="22"/>
        <end position="41"/>
    </location>
</feature>
<feature type="compositionally biased region" description="Basic and acidic residues" evidence="1">
    <location>
        <begin position="22"/>
        <end position="36"/>
    </location>
</feature>
<evidence type="ECO:0000313" key="2">
    <source>
        <dbReference type="EMBL" id="NKE67740.1"/>
    </source>
</evidence>
<dbReference type="NCBIfam" id="NF041023">
    <property type="entry name" value="PP0621_fam"/>
    <property type="match status" value="1"/>
</dbReference>
<protein>
    <submittedName>
        <fullName evidence="2">Uncharacterized protein</fullName>
    </submittedName>
</protein>
<gene>
    <name evidence="2" type="ORF">RAMLITH_18115</name>
</gene>
<accession>A0A7X6DIG8</accession>
<dbReference type="Proteomes" id="UP000521868">
    <property type="component" value="Unassembled WGS sequence"/>
</dbReference>
<proteinExistence type="predicted"/>
<evidence type="ECO:0000256" key="1">
    <source>
        <dbReference type="SAM" id="MobiDB-lite"/>
    </source>
</evidence>
<dbReference type="RefSeq" id="WP_168108871.1">
    <property type="nucleotide sequence ID" value="NZ_VTOX01000007.1"/>
</dbReference>
<dbReference type="EMBL" id="VTOX01000007">
    <property type="protein sequence ID" value="NKE67740.1"/>
    <property type="molecule type" value="Genomic_DNA"/>
</dbReference>
<organism evidence="2 3">
    <name type="scientific">Ramlibacter lithotrophicus</name>
    <dbReference type="NCBI Taxonomy" id="2606681"/>
    <lineage>
        <taxon>Bacteria</taxon>
        <taxon>Pseudomonadati</taxon>
        <taxon>Pseudomonadota</taxon>
        <taxon>Betaproteobacteria</taxon>
        <taxon>Burkholderiales</taxon>
        <taxon>Comamonadaceae</taxon>
        <taxon>Ramlibacter</taxon>
    </lineage>
</organism>
<dbReference type="AlphaFoldDB" id="A0A7X6DIG8"/>
<keyword evidence="3" id="KW-1185">Reference proteome</keyword>
<comment type="caution">
    <text evidence="2">The sequence shown here is derived from an EMBL/GenBank/DDBJ whole genome shotgun (WGS) entry which is preliminary data.</text>
</comment>